<dbReference type="Proteomes" id="UP000438448">
    <property type="component" value="Unassembled WGS sequence"/>
</dbReference>
<accession>A0A7K0D3H6</accession>
<sequence>MTGEYSVDLNQLDDLVTRLSSLAQFINEHLDTLDSKSAAVHAGSWSGTAASAHETAHREWSAAAAEFVAGITEMSTAARNAHTRYTGAATANTRMFGRR</sequence>
<dbReference type="InterPro" id="IPR010310">
    <property type="entry name" value="T7SS_ESAT-6-like"/>
</dbReference>
<gene>
    <name evidence="2" type="ORF">NRB20_25740</name>
</gene>
<reference evidence="2 3" key="1">
    <citation type="submission" date="2019-10" db="EMBL/GenBank/DDBJ databases">
        <title>Nocardia macrotermitis sp. nov. and Nocardia aurantia sp. nov., isolated from the gut of fungus growing-termite Macrotermes natalensis.</title>
        <authorList>
            <person name="Benndorf R."/>
            <person name="Schwitalla J."/>
            <person name="Martin K."/>
            <person name="De Beer W."/>
            <person name="Kaster A.-K."/>
            <person name="Vollmers J."/>
            <person name="Poulsen M."/>
            <person name="Beemelmanns C."/>
        </authorList>
    </citation>
    <scope>NUCLEOTIDE SEQUENCE [LARGE SCALE GENOMIC DNA]</scope>
    <source>
        <strain evidence="2 3">RB20</strain>
    </source>
</reference>
<dbReference type="OrthoDB" id="4556231at2"/>
<dbReference type="EMBL" id="WEGK01000004">
    <property type="protein sequence ID" value="MQY19484.1"/>
    <property type="molecule type" value="Genomic_DNA"/>
</dbReference>
<evidence type="ECO:0000256" key="1">
    <source>
        <dbReference type="RuleBase" id="RU362001"/>
    </source>
</evidence>
<protein>
    <recommendedName>
        <fullName evidence="1">ESAT-6-like protein</fullName>
    </recommendedName>
</protein>
<dbReference type="NCBIfam" id="TIGR03930">
    <property type="entry name" value="WXG100_ESAT6"/>
    <property type="match status" value="1"/>
</dbReference>
<dbReference type="Pfam" id="PF06013">
    <property type="entry name" value="WXG100"/>
    <property type="match status" value="1"/>
</dbReference>
<evidence type="ECO:0000313" key="2">
    <source>
        <dbReference type="EMBL" id="MQY19484.1"/>
    </source>
</evidence>
<dbReference type="AlphaFoldDB" id="A0A7K0D3H6"/>
<comment type="similarity">
    <text evidence="1">Belongs to the WXG100 family.</text>
</comment>
<evidence type="ECO:0000313" key="3">
    <source>
        <dbReference type="Proteomes" id="UP000438448"/>
    </source>
</evidence>
<dbReference type="RefSeq" id="WP_153410212.1">
    <property type="nucleotide sequence ID" value="NZ_WEGK01000004.1"/>
</dbReference>
<proteinExistence type="inferred from homology"/>
<keyword evidence="3" id="KW-1185">Reference proteome</keyword>
<dbReference type="InterPro" id="IPR036689">
    <property type="entry name" value="ESAT-6-like_sf"/>
</dbReference>
<dbReference type="SUPFAM" id="SSF140453">
    <property type="entry name" value="EsxAB dimer-like"/>
    <property type="match status" value="1"/>
</dbReference>
<organism evidence="2 3">
    <name type="scientific">Nocardia macrotermitis</name>
    <dbReference type="NCBI Taxonomy" id="2585198"/>
    <lineage>
        <taxon>Bacteria</taxon>
        <taxon>Bacillati</taxon>
        <taxon>Actinomycetota</taxon>
        <taxon>Actinomycetes</taxon>
        <taxon>Mycobacteriales</taxon>
        <taxon>Nocardiaceae</taxon>
        <taxon>Nocardia</taxon>
    </lineage>
</organism>
<comment type="caution">
    <text evidence="2">The sequence shown here is derived from an EMBL/GenBank/DDBJ whole genome shotgun (WGS) entry which is preliminary data.</text>
</comment>
<name>A0A7K0D3H6_9NOCA</name>
<dbReference type="Gene3D" id="1.10.287.1060">
    <property type="entry name" value="ESAT-6-like"/>
    <property type="match status" value="1"/>
</dbReference>